<evidence type="ECO:0000313" key="1">
    <source>
        <dbReference type="EMBL" id="KAH9558057.1"/>
    </source>
</evidence>
<organism evidence="1 2">
    <name type="scientific">Sphagnum magellanicum</name>
    <dbReference type="NCBI Taxonomy" id="128215"/>
    <lineage>
        <taxon>Eukaryota</taxon>
        <taxon>Viridiplantae</taxon>
        <taxon>Streptophyta</taxon>
        <taxon>Embryophyta</taxon>
        <taxon>Bryophyta</taxon>
        <taxon>Sphagnophytina</taxon>
        <taxon>Sphagnopsida</taxon>
        <taxon>Sphagnales</taxon>
        <taxon>Sphagnaceae</taxon>
        <taxon>Sphagnum</taxon>
    </lineage>
</organism>
<gene>
    <name evidence="1" type="ORF">CY35_07G117100</name>
</gene>
<reference evidence="2" key="1">
    <citation type="journal article" date="2022" name="New Phytol.">
        <title>Phylogenomic structure and speciation in an emerging model: the Sphagnum magellanicum complex (Bryophyta).</title>
        <authorList>
            <person name="Shaw A.J."/>
            <person name="Piatkowski B."/>
            <person name="Duffy A.M."/>
            <person name="Aguero B."/>
            <person name="Imwattana K."/>
            <person name="Nieto-Lugilde M."/>
            <person name="Healey A."/>
            <person name="Weston D.J."/>
            <person name="Patel M.N."/>
            <person name="Schmutz J."/>
            <person name="Grimwood J."/>
            <person name="Yavitt J.B."/>
            <person name="Hassel K."/>
            <person name="Stenoien H.K."/>
            <person name="Flatberg K.I."/>
            <person name="Bickford C.P."/>
            <person name="Hicks K.A."/>
        </authorList>
    </citation>
    <scope>NUCLEOTIDE SEQUENCE [LARGE SCALE GENOMIC DNA]</scope>
</reference>
<comment type="caution">
    <text evidence="1">The sequence shown here is derived from an EMBL/GenBank/DDBJ whole genome shotgun (WGS) entry which is preliminary data.</text>
</comment>
<sequence>MPEYRQNSNDAMASSVGFCCSSSSSTFMSSQLFRHNNNVSLNSSVSGTCFPHTRIRVWLPPPQSSCYGGGDGAAAGKSTREWQSRGSPPPPPAPSLAMEGHVSDVAGDALTSPRRIFLQSAALLAPMMLLDLSMNHAVASELEASESISRAADVTGIVKPSVTPSVSEVRKPVVETESWYRFRGDGFAIKVPPEFEDIVEPDEGGTSLYGERAKEKPFAARFASPDRQEVLSVVIRQASQLRLSFFETKDISDFGSLKEVAGIFVPAGSKILSARIMNSADTRVPRKYYFYEFVSKDKQVAMSAAAAAGRVYVVGAMAPQSRWKDVGITLQSAAASFSIL</sequence>
<name>A0ACB8HP90_9BRYO</name>
<dbReference type="EMBL" id="CM038913">
    <property type="protein sequence ID" value="KAH9558057.1"/>
    <property type="molecule type" value="Genomic_DNA"/>
</dbReference>
<proteinExistence type="predicted"/>
<accession>A0ACB8HP90</accession>
<protein>
    <submittedName>
        <fullName evidence="1">Uncharacterized protein</fullName>
    </submittedName>
</protein>
<keyword evidence="2" id="KW-1185">Reference proteome</keyword>
<dbReference type="Proteomes" id="UP000828922">
    <property type="component" value="Linkage Group LG07"/>
</dbReference>
<evidence type="ECO:0000313" key="2">
    <source>
        <dbReference type="Proteomes" id="UP000828922"/>
    </source>
</evidence>